<name>A0A1Y6FJ40_9SPHN</name>
<organism evidence="3 4">
    <name type="scientific">Altererythrobacter xiamenensis</name>
    <dbReference type="NCBI Taxonomy" id="1316679"/>
    <lineage>
        <taxon>Bacteria</taxon>
        <taxon>Pseudomonadati</taxon>
        <taxon>Pseudomonadota</taxon>
        <taxon>Alphaproteobacteria</taxon>
        <taxon>Sphingomonadales</taxon>
        <taxon>Erythrobacteraceae</taxon>
        <taxon>Altererythrobacter</taxon>
    </lineage>
</organism>
<evidence type="ECO:0000256" key="1">
    <source>
        <dbReference type="ARBA" id="ARBA00022801"/>
    </source>
</evidence>
<dbReference type="PANTHER" id="PTHR48081:SF8">
    <property type="entry name" value="ALPHA_BETA HYDROLASE FOLD-3 DOMAIN-CONTAINING PROTEIN-RELATED"/>
    <property type="match status" value="1"/>
</dbReference>
<evidence type="ECO:0000313" key="4">
    <source>
        <dbReference type="Proteomes" id="UP000194420"/>
    </source>
</evidence>
<accession>A0A1Y6FJ40</accession>
<dbReference type="PANTHER" id="PTHR48081">
    <property type="entry name" value="AB HYDROLASE SUPERFAMILY PROTEIN C4A8.06C"/>
    <property type="match status" value="1"/>
</dbReference>
<dbReference type="RefSeq" id="WP_086438717.1">
    <property type="nucleotide sequence ID" value="NZ_FXWG01000003.1"/>
</dbReference>
<keyword evidence="4" id="KW-1185">Reference proteome</keyword>
<keyword evidence="1" id="KW-0378">Hydrolase</keyword>
<dbReference type="AlphaFoldDB" id="A0A1Y6FJ40"/>
<evidence type="ECO:0000259" key="2">
    <source>
        <dbReference type="Pfam" id="PF07859"/>
    </source>
</evidence>
<reference evidence="4" key="1">
    <citation type="submission" date="2017-04" db="EMBL/GenBank/DDBJ databases">
        <authorList>
            <person name="Varghese N."/>
            <person name="Submissions S."/>
        </authorList>
    </citation>
    <scope>NUCLEOTIDE SEQUENCE [LARGE SCALE GENOMIC DNA]</scope>
</reference>
<dbReference type="Gene3D" id="3.40.50.1820">
    <property type="entry name" value="alpha/beta hydrolase"/>
    <property type="match status" value="1"/>
</dbReference>
<feature type="domain" description="Alpha/beta hydrolase fold-3" evidence="2">
    <location>
        <begin position="90"/>
        <end position="293"/>
    </location>
</feature>
<dbReference type="EMBL" id="FXWG01000003">
    <property type="protein sequence ID" value="SMQ74719.1"/>
    <property type="molecule type" value="Genomic_DNA"/>
</dbReference>
<sequence length="321" mass="34373">MAEGQSGAQEPYVREDVKAFLAVLEAADGPAIADMTLDEARQSYVALHQMADAPARELAVIRDLACPGPAGDIPLRLYDTRKERDPSPVIVFYHGGGFVIGDLDTHHNLCTEIAHQMDLPVVAVDYRRAPEHPFPAAIEDCEAASRWIASSPEALERKATGIVTIGDSAGGNATIVVTQALTESAADVPVLLQVPIFPLASDAMGSKSLDEFAEGFILTKAAIEFFDAAYAPVRDDKRAMPILGEHAGTPPTVLVTASLDPIRDSGRDYGAALSQAGVDHVFIEVKGGTHSFTNLRQGIPSYQAELERVFAAMKLMLEHSE</sequence>
<dbReference type="Pfam" id="PF07859">
    <property type="entry name" value="Abhydrolase_3"/>
    <property type="match status" value="1"/>
</dbReference>
<evidence type="ECO:0000313" key="3">
    <source>
        <dbReference type="EMBL" id="SMQ74719.1"/>
    </source>
</evidence>
<gene>
    <name evidence="3" type="ORF">SAMN06297468_2892</name>
</gene>
<dbReference type="Proteomes" id="UP000194420">
    <property type="component" value="Unassembled WGS sequence"/>
</dbReference>
<dbReference type="SUPFAM" id="SSF53474">
    <property type="entry name" value="alpha/beta-Hydrolases"/>
    <property type="match status" value="1"/>
</dbReference>
<dbReference type="OrthoDB" id="9806180at2"/>
<dbReference type="InterPro" id="IPR013094">
    <property type="entry name" value="AB_hydrolase_3"/>
</dbReference>
<proteinExistence type="predicted"/>
<dbReference type="InterPro" id="IPR029058">
    <property type="entry name" value="AB_hydrolase_fold"/>
</dbReference>
<dbReference type="GO" id="GO:0016787">
    <property type="term" value="F:hydrolase activity"/>
    <property type="evidence" value="ECO:0007669"/>
    <property type="project" value="UniProtKB-KW"/>
</dbReference>
<protein>
    <submittedName>
        <fullName evidence="3">Acetyl esterase</fullName>
    </submittedName>
</protein>
<dbReference type="InterPro" id="IPR050300">
    <property type="entry name" value="GDXG_lipolytic_enzyme"/>
</dbReference>